<comment type="function">
    <text evidence="8">3'-5' exoribonuclease that releases 5'-nucleoside monophosphates and is involved in maturation of structured RNAs.</text>
</comment>
<reference evidence="12" key="1">
    <citation type="submission" date="2020-01" db="EMBL/GenBank/DDBJ databases">
        <authorList>
            <person name="Meier V. D."/>
            <person name="Meier V D."/>
        </authorList>
    </citation>
    <scope>NUCLEOTIDE SEQUENCE</scope>
    <source>
        <strain evidence="12">HLG_WM_MAG_10</strain>
    </source>
</reference>
<dbReference type="InterPro" id="IPR050180">
    <property type="entry name" value="RNR_Ribonuclease"/>
</dbReference>
<evidence type="ECO:0000259" key="11">
    <source>
        <dbReference type="PROSITE" id="PS50126"/>
    </source>
</evidence>
<name>A0A6S6ULQ6_9BACT</name>
<dbReference type="InterPro" id="IPR004476">
    <property type="entry name" value="RNase_II/RNase_R"/>
</dbReference>
<dbReference type="Pfam" id="PF00575">
    <property type="entry name" value="S1"/>
    <property type="match status" value="1"/>
</dbReference>
<dbReference type="AlphaFoldDB" id="A0A6S6ULQ6"/>
<evidence type="ECO:0000313" key="12">
    <source>
        <dbReference type="EMBL" id="CAA6828773.1"/>
    </source>
</evidence>
<dbReference type="NCBIfam" id="TIGR00358">
    <property type="entry name" value="3_prime_RNase"/>
    <property type="match status" value="1"/>
</dbReference>
<dbReference type="InterPro" id="IPR011129">
    <property type="entry name" value="CSD"/>
</dbReference>
<evidence type="ECO:0000256" key="8">
    <source>
        <dbReference type="HAMAP-Rule" id="MF_01895"/>
    </source>
</evidence>
<feature type="compositionally biased region" description="Basic and acidic residues" evidence="10">
    <location>
        <begin position="818"/>
        <end position="830"/>
    </location>
</feature>
<dbReference type="EC" id="3.1.13.1" evidence="8"/>
<dbReference type="PROSITE" id="PS01175">
    <property type="entry name" value="RIBONUCLEASE_II"/>
    <property type="match status" value="1"/>
</dbReference>
<keyword evidence="6 8" id="KW-0269">Exonuclease</keyword>
<dbReference type="Gene3D" id="2.40.50.140">
    <property type="entry name" value="Nucleic acid-binding proteins"/>
    <property type="match status" value="2"/>
</dbReference>
<feature type="compositionally biased region" description="Basic residues" evidence="10">
    <location>
        <begin position="808"/>
        <end position="817"/>
    </location>
</feature>
<evidence type="ECO:0000256" key="4">
    <source>
        <dbReference type="ARBA" id="ARBA00022722"/>
    </source>
</evidence>
<evidence type="ECO:0000256" key="5">
    <source>
        <dbReference type="ARBA" id="ARBA00022801"/>
    </source>
</evidence>
<comment type="catalytic activity">
    <reaction evidence="1 8">
        <text>Exonucleolytic cleavage in the 3'- to 5'-direction to yield nucleoside 5'-phosphates.</text>
        <dbReference type="EC" id="3.1.13.1"/>
    </reaction>
</comment>
<comment type="subcellular location">
    <subcellularLocation>
        <location evidence="2 8">Cytoplasm</location>
    </subcellularLocation>
</comment>
<feature type="compositionally biased region" description="Basic and acidic residues" evidence="10">
    <location>
        <begin position="768"/>
        <end position="792"/>
    </location>
</feature>
<feature type="domain" description="S1 motif" evidence="11">
    <location>
        <begin position="644"/>
        <end position="722"/>
    </location>
</feature>
<dbReference type="Pfam" id="PF17876">
    <property type="entry name" value="CSD2"/>
    <property type="match status" value="1"/>
</dbReference>
<dbReference type="Pfam" id="PF08206">
    <property type="entry name" value="OB_RNB"/>
    <property type="match status" value="1"/>
</dbReference>
<organism evidence="12">
    <name type="scientific">uncultured Aureispira sp</name>
    <dbReference type="NCBI Taxonomy" id="1331704"/>
    <lineage>
        <taxon>Bacteria</taxon>
        <taxon>Pseudomonadati</taxon>
        <taxon>Bacteroidota</taxon>
        <taxon>Saprospiria</taxon>
        <taxon>Saprospirales</taxon>
        <taxon>Saprospiraceae</taxon>
        <taxon>Aureispira</taxon>
        <taxon>environmental samples</taxon>
    </lineage>
</organism>
<sequence>MTKKKKGSKKGKNLPVHLLEKKIIDLFSKQVTSRFDAKGIIGKLRITNSRDSVQHTLDQLVKKGKIEEASRGKYKWNKAAKMAKTNTRSDAKIATGRVDATRSGAAYIISEDLDNDIFVPAHKLMGALNGDTVEVSWYLARKDKLEGQVVQITERKSENFIGTLSLSDKFAFVIPDNQSMQTDIFVALKNLPKGAEDGAKVVVNIIKWATDNKNNPEGKVTTYFGTEGGNDIEMKSILIQKGFNLTFPPEVLKENAAIDTEVKQSEINKRRDMREITTFTIDPASAKDFDDALSLELLENGNYEIGIHIADVGHYVVPGSELDKEAAKRTTSVYLVDRVLPMLPEKLSNGVCSLRPEEEKLTFSAVFEMDKQGTVLNEWFGKTAIYSDRRFTYEEAQERLETGEGDYAQELQLINGLAHKLRAQRFKKGAINFESPEVRFKLDEKGVPLEVYLKSRKDAHMLVEDFMLLANKRVGALIHGLHEKTGIQWPMVYRIHDEPDMDRVQSFADFAAQMGYKMKVEAPEQVKKAYSKMLKEAEGKPEADILQQLAIRTMSKAVYSSDNIGHYGLGFETYSHFTSPIRRYADVLGHRILFDYLSDTNKRMDVKKLEELCKHISRKERDAMEAERESVKYKQAEFLEAHVGENFEGSISGIADHGIYVSIKANFCEGMIRYERMFDDFTVGENKFQIKSPSITYRMGDSVWVRVLGANKYKKQIDLELLDPEDEENRPPVRAEVKELTFAEQEEMNRAQEAAYLATKKAEKDAKEAPIAKKETTEVAKEEAPEVIKEATSEVSDEIEAAPEPIKKPRSEKKKVKVVQEPKKGKKDVSSKYNAKNAPYEALLPAVKKIFNKSDVKHIAIQKKAKWQFEITPSAPVPESVLLLRFNPEASLNKGYRGQKLISKHPFKPEGSTRVFFKTYFPYEKVSEGYLSPLRSLDDKQLSAHDIELGLPIFEDFIKLLNPKQVVSFSAPMIATLQKYKYLTDIEEEEVTDKGRTIISSRAILTIGELKIPIFFVPRPSSRLLKELKSLAWDWAFGISTNTSTPIETDLDTDDNDDDFDQE</sequence>
<dbReference type="InterPro" id="IPR013223">
    <property type="entry name" value="RNase_B_OB_dom"/>
</dbReference>
<dbReference type="HAMAP" id="MF_01895">
    <property type="entry name" value="RNase_R"/>
    <property type="match status" value="1"/>
</dbReference>
<evidence type="ECO:0000256" key="7">
    <source>
        <dbReference type="ARBA" id="ARBA00022884"/>
    </source>
</evidence>
<dbReference type="PANTHER" id="PTHR23355">
    <property type="entry name" value="RIBONUCLEASE"/>
    <property type="match status" value="1"/>
</dbReference>
<evidence type="ECO:0000256" key="3">
    <source>
        <dbReference type="ARBA" id="ARBA00022490"/>
    </source>
</evidence>
<dbReference type="InterPro" id="IPR012340">
    <property type="entry name" value="NA-bd_OB-fold"/>
</dbReference>
<dbReference type="EMBL" id="CACVAQ010000438">
    <property type="protein sequence ID" value="CAA6828773.1"/>
    <property type="molecule type" value="Genomic_DNA"/>
</dbReference>
<dbReference type="GO" id="GO:0006402">
    <property type="term" value="P:mRNA catabolic process"/>
    <property type="evidence" value="ECO:0007669"/>
    <property type="project" value="TreeGrafter"/>
</dbReference>
<dbReference type="NCBIfam" id="TIGR02063">
    <property type="entry name" value="RNase_R"/>
    <property type="match status" value="1"/>
</dbReference>
<comment type="similarity">
    <text evidence="8">Belongs to the RNR ribonuclease family. RNase R subfamily.</text>
</comment>
<keyword evidence="7 8" id="KW-0694">RNA-binding</keyword>
<evidence type="ECO:0000256" key="1">
    <source>
        <dbReference type="ARBA" id="ARBA00001849"/>
    </source>
</evidence>
<dbReference type="InterPro" id="IPR003029">
    <property type="entry name" value="S1_domain"/>
</dbReference>
<dbReference type="GO" id="GO:0005829">
    <property type="term" value="C:cytosol"/>
    <property type="evidence" value="ECO:0007669"/>
    <property type="project" value="UniProtKB-ARBA"/>
</dbReference>
<gene>
    <name evidence="8" type="primary">rnr</name>
    <name evidence="12" type="ORF">HELGO_WM22852</name>
</gene>
<keyword evidence="4 8" id="KW-0540">Nuclease</keyword>
<dbReference type="SMART" id="SM00955">
    <property type="entry name" value="RNB"/>
    <property type="match status" value="1"/>
</dbReference>
<evidence type="ECO:0000256" key="9">
    <source>
        <dbReference type="SAM" id="Coils"/>
    </source>
</evidence>
<keyword evidence="5 8" id="KW-0378">Hydrolase</keyword>
<keyword evidence="9" id="KW-0175">Coiled coil</keyword>
<accession>A0A6S6ULQ6</accession>
<dbReference type="GO" id="GO:0008859">
    <property type="term" value="F:exoribonuclease II activity"/>
    <property type="evidence" value="ECO:0007669"/>
    <property type="project" value="UniProtKB-UniRule"/>
</dbReference>
<dbReference type="SMART" id="SM00316">
    <property type="entry name" value="S1"/>
    <property type="match status" value="1"/>
</dbReference>
<feature type="region of interest" description="Disordered" evidence="10">
    <location>
        <begin position="768"/>
        <end position="832"/>
    </location>
</feature>
<dbReference type="InterPro" id="IPR040476">
    <property type="entry name" value="CSD2"/>
</dbReference>
<evidence type="ECO:0000256" key="2">
    <source>
        <dbReference type="ARBA" id="ARBA00004496"/>
    </source>
</evidence>
<dbReference type="InterPro" id="IPR011805">
    <property type="entry name" value="RNase_R"/>
</dbReference>
<dbReference type="SUPFAM" id="SSF50249">
    <property type="entry name" value="Nucleic acid-binding proteins"/>
    <property type="match status" value="4"/>
</dbReference>
<dbReference type="InterPro" id="IPR001900">
    <property type="entry name" value="RNase_II/R"/>
</dbReference>
<dbReference type="PANTHER" id="PTHR23355:SF9">
    <property type="entry name" value="DIS3-LIKE EXONUCLEASE 2"/>
    <property type="match status" value="1"/>
</dbReference>
<proteinExistence type="inferred from homology"/>
<evidence type="ECO:0000256" key="6">
    <source>
        <dbReference type="ARBA" id="ARBA00022839"/>
    </source>
</evidence>
<evidence type="ECO:0000256" key="10">
    <source>
        <dbReference type="SAM" id="MobiDB-lite"/>
    </source>
</evidence>
<dbReference type="SMART" id="SM00357">
    <property type="entry name" value="CSP"/>
    <property type="match status" value="2"/>
</dbReference>
<dbReference type="Pfam" id="PF00773">
    <property type="entry name" value="RNB"/>
    <property type="match status" value="1"/>
</dbReference>
<dbReference type="GO" id="GO:0003723">
    <property type="term" value="F:RNA binding"/>
    <property type="evidence" value="ECO:0007669"/>
    <property type="project" value="UniProtKB-UniRule"/>
</dbReference>
<feature type="coiled-coil region" evidence="9">
    <location>
        <begin position="609"/>
        <end position="636"/>
    </location>
</feature>
<keyword evidence="3 8" id="KW-0963">Cytoplasm</keyword>
<protein>
    <recommendedName>
        <fullName evidence="8">Ribonuclease R</fullName>
        <shortName evidence="8">RNase R</shortName>
        <ecNumber evidence="8">3.1.13.1</ecNumber>
    </recommendedName>
</protein>
<dbReference type="PROSITE" id="PS50126">
    <property type="entry name" value="S1"/>
    <property type="match status" value="1"/>
</dbReference>
<dbReference type="InterPro" id="IPR022966">
    <property type="entry name" value="RNase_II/R_CS"/>
</dbReference>